<dbReference type="EMBL" id="LFYR01001143">
    <property type="protein sequence ID" value="KMZ64494.1"/>
    <property type="molecule type" value="Genomic_DNA"/>
</dbReference>
<gene>
    <name evidence="2" type="ORF">ZOSMA_366G00040</name>
</gene>
<dbReference type="Gene3D" id="3.40.50.1820">
    <property type="entry name" value="alpha/beta hydrolase"/>
    <property type="match status" value="1"/>
</dbReference>
<dbReference type="PANTHER" id="PTHR42886:SF53">
    <property type="entry name" value="ALPHA_BETA-HYDROLASES SUPERFAMILY PROTEIN"/>
    <property type="match status" value="1"/>
</dbReference>
<dbReference type="Proteomes" id="UP000036987">
    <property type="component" value="Unassembled WGS sequence"/>
</dbReference>
<dbReference type="InterPro" id="IPR029058">
    <property type="entry name" value="AB_hydrolase_fold"/>
</dbReference>
<dbReference type="OMA" id="CHGYKGF"/>
<evidence type="ECO:0000313" key="3">
    <source>
        <dbReference type="Proteomes" id="UP000036987"/>
    </source>
</evidence>
<protein>
    <submittedName>
        <fullName evidence="2">Esterase/lipase/thioesterase</fullName>
    </submittedName>
</protein>
<dbReference type="OrthoDB" id="9988524at2759"/>
<accession>A0A0K9P652</accession>
<sequence>MLSFSFVCPGSTTSTPKSHSSLFISNPTSVAATFSPFRSIPSSRSLSLAASKMAYIAASTDGSESSSFTEERIVLTNGHNEKLIGILQKTNSDDLVVLCHGFRSTKESKPISYLSDALLSQGISTFRFDFSGNGESDGTFMYGNYWKEVEDLRTAVMYFSEKRNIPVRGIVGHSKGGDVVILYASKYHDIPTVVNISGRFDLKIGVKERLGDDFLVKIKNDGFIDVATNGNGIGYRVTEQSLMDRFATDVKAACSTIDPTCKVLTIHGSSDIVIPVSDASEFHRLISNHELRIVEGADHSYTQNKTELTSAVVHFLKSNF</sequence>
<dbReference type="InterPro" id="IPR022742">
    <property type="entry name" value="Hydrolase_4"/>
</dbReference>
<feature type="domain" description="Serine aminopeptidase S33" evidence="1">
    <location>
        <begin position="92"/>
        <end position="203"/>
    </location>
</feature>
<dbReference type="PANTHER" id="PTHR42886">
    <property type="entry name" value="RE40534P-RELATED"/>
    <property type="match status" value="1"/>
</dbReference>
<evidence type="ECO:0000259" key="1">
    <source>
        <dbReference type="Pfam" id="PF12146"/>
    </source>
</evidence>
<proteinExistence type="predicted"/>
<comment type="caution">
    <text evidence="2">The sequence shown here is derived from an EMBL/GenBank/DDBJ whole genome shotgun (WGS) entry which is preliminary data.</text>
</comment>
<evidence type="ECO:0000313" key="2">
    <source>
        <dbReference type="EMBL" id="KMZ64494.1"/>
    </source>
</evidence>
<dbReference type="AlphaFoldDB" id="A0A0K9P652"/>
<dbReference type="SUPFAM" id="SSF53474">
    <property type="entry name" value="alpha/beta-Hydrolases"/>
    <property type="match status" value="1"/>
</dbReference>
<dbReference type="Pfam" id="PF12146">
    <property type="entry name" value="Hydrolase_4"/>
    <property type="match status" value="1"/>
</dbReference>
<dbReference type="STRING" id="29655.A0A0K9P652"/>
<reference evidence="3" key="1">
    <citation type="journal article" date="2016" name="Nature">
        <title>The genome of the seagrass Zostera marina reveals angiosperm adaptation to the sea.</title>
        <authorList>
            <person name="Olsen J.L."/>
            <person name="Rouze P."/>
            <person name="Verhelst B."/>
            <person name="Lin Y.-C."/>
            <person name="Bayer T."/>
            <person name="Collen J."/>
            <person name="Dattolo E."/>
            <person name="De Paoli E."/>
            <person name="Dittami S."/>
            <person name="Maumus F."/>
            <person name="Michel G."/>
            <person name="Kersting A."/>
            <person name="Lauritano C."/>
            <person name="Lohaus R."/>
            <person name="Toepel M."/>
            <person name="Tonon T."/>
            <person name="Vanneste K."/>
            <person name="Amirebrahimi M."/>
            <person name="Brakel J."/>
            <person name="Bostroem C."/>
            <person name="Chovatia M."/>
            <person name="Grimwood J."/>
            <person name="Jenkins J.W."/>
            <person name="Jueterbock A."/>
            <person name="Mraz A."/>
            <person name="Stam W.T."/>
            <person name="Tice H."/>
            <person name="Bornberg-Bauer E."/>
            <person name="Green P.J."/>
            <person name="Pearson G.A."/>
            <person name="Procaccini G."/>
            <person name="Duarte C.M."/>
            <person name="Schmutz J."/>
            <person name="Reusch T.B.H."/>
            <person name="Van de Peer Y."/>
        </authorList>
    </citation>
    <scope>NUCLEOTIDE SEQUENCE [LARGE SCALE GENOMIC DNA]</scope>
    <source>
        <strain evidence="3">cv. Finnish</strain>
    </source>
</reference>
<organism evidence="2 3">
    <name type="scientific">Zostera marina</name>
    <name type="common">Eelgrass</name>
    <dbReference type="NCBI Taxonomy" id="29655"/>
    <lineage>
        <taxon>Eukaryota</taxon>
        <taxon>Viridiplantae</taxon>
        <taxon>Streptophyta</taxon>
        <taxon>Embryophyta</taxon>
        <taxon>Tracheophyta</taxon>
        <taxon>Spermatophyta</taxon>
        <taxon>Magnoliopsida</taxon>
        <taxon>Liliopsida</taxon>
        <taxon>Zosteraceae</taxon>
        <taxon>Zostera</taxon>
    </lineage>
</organism>
<keyword evidence="3" id="KW-1185">Reference proteome</keyword>
<name>A0A0K9P652_ZOSMR</name>